<organism evidence="1 2">
    <name type="scientific">Bacteroides eggerthii</name>
    <dbReference type="NCBI Taxonomy" id="28111"/>
    <lineage>
        <taxon>Bacteria</taxon>
        <taxon>Pseudomonadati</taxon>
        <taxon>Bacteroidota</taxon>
        <taxon>Bacteroidia</taxon>
        <taxon>Bacteroidales</taxon>
        <taxon>Bacteroidaceae</taxon>
        <taxon>Bacteroides</taxon>
    </lineage>
</organism>
<dbReference type="AlphaFoldDB" id="A0A380YKN8"/>
<evidence type="ECO:0000313" key="2">
    <source>
        <dbReference type="Proteomes" id="UP000254424"/>
    </source>
</evidence>
<evidence type="ECO:0000313" key="1">
    <source>
        <dbReference type="EMBL" id="SUV28510.1"/>
    </source>
</evidence>
<protein>
    <submittedName>
        <fullName evidence="1">Uncharacterized protein</fullName>
    </submittedName>
</protein>
<dbReference type="Proteomes" id="UP000254424">
    <property type="component" value="Unassembled WGS sequence"/>
</dbReference>
<proteinExistence type="predicted"/>
<gene>
    <name evidence="1" type="ORF">NCTC11155_00460</name>
</gene>
<dbReference type="EMBL" id="UFSX01000001">
    <property type="protein sequence ID" value="SUV28510.1"/>
    <property type="molecule type" value="Genomic_DNA"/>
</dbReference>
<sequence>MKNAKVGINGIFFLISDRVATPPKSIIHNKKLLKAQSV</sequence>
<name>A0A380YKN8_9BACE</name>
<accession>A0A380YKN8</accession>
<reference evidence="1 2" key="1">
    <citation type="submission" date="2018-06" db="EMBL/GenBank/DDBJ databases">
        <authorList>
            <consortium name="Pathogen Informatics"/>
            <person name="Doyle S."/>
        </authorList>
    </citation>
    <scope>NUCLEOTIDE SEQUENCE [LARGE SCALE GENOMIC DNA]</scope>
    <source>
        <strain evidence="1 2">NCTC11155</strain>
    </source>
</reference>